<keyword evidence="1" id="KW-1133">Transmembrane helix</keyword>
<name>K1S542_9ZZZZ</name>
<keyword evidence="1" id="KW-0472">Membrane</keyword>
<dbReference type="AlphaFoldDB" id="K1S542"/>
<organism evidence="2">
    <name type="scientific">human gut metagenome</name>
    <dbReference type="NCBI Taxonomy" id="408170"/>
    <lineage>
        <taxon>unclassified sequences</taxon>
        <taxon>metagenomes</taxon>
        <taxon>organismal metagenomes</taxon>
    </lineage>
</organism>
<dbReference type="GO" id="GO:0015293">
    <property type="term" value="F:symporter activity"/>
    <property type="evidence" value="ECO:0007669"/>
    <property type="project" value="InterPro"/>
</dbReference>
<comment type="caution">
    <text evidence="2">The sequence shown here is derived from an EMBL/GenBank/DDBJ whole genome shotgun (WGS) entry which is preliminary data.</text>
</comment>
<sequence length="95" mass="10564">MAKNNKSGLTLKNRIGYGCGDAGGVMTFMLMSTFFTRYCLNILGVSSAVLATLLLIWNIWDAVNDPLMGALMDKVFAKHHNKKGKFRPWILRATP</sequence>
<evidence type="ECO:0000256" key="1">
    <source>
        <dbReference type="SAM" id="Phobius"/>
    </source>
</evidence>
<dbReference type="SUPFAM" id="SSF103473">
    <property type="entry name" value="MFS general substrate transporter"/>
    <property type="match status" value="1"/>
</dbReference>
<accession>K1S542</accession>
<dbReference type="GO" id="GO:0008643">
    <property type="term" value="P:carbohydrate transport"/>
    <property type="evidence" value="ECO:0007669"/>
    <property type="project" value="InterPro"/>
</dbReference>
<feature type="non-terminal residue" evidence="2">
    <location>
        <position position="95"/>
    </location>
</feature>
<keyword evidence="1" id="KW-0812">Transmembrane</keyword>
<dbReference type="Pfam" id="PF13347">
    <property type="entry name" value="MFS_2"/>
    <property type="match status" value="1"/>
</dbReference>
<protein>
    <submittedName>
        <fullName evidence="2">Sugar (Glycoside-Pentoside-Hexuronide) transporter</fullName>
    </submittedName>
</protein>
<gene>
    <name evidence="2" type="ORF">OBE_14935</name>
</gene>
<feature type="transmembrane region" description="Helical" evidence="1">
    <location>
        <begin position="38"/>
        <end position="60"/>
    </location>
</feature>
<dbReference type="InterPro" id="IPR039672">
    <property type="entry name" value="MFS_2"/>
</dbReference>
<dbReference type="InterPro" id="IPR036259">
    <property type="entry name" value="MFS_trans_sf"/>
</dbReference>
<dbReference type="PANTHER" id="PTHR11328">
    <property type="entry name" value="MAJOR FACILITATOR SUPERFAMILY DOMAIN-CONTAINING PROTEIN"/>
    <property type="match status" value="1"/>
</dbReference>
<dbReference type="GO" id="GO:0005886">
    <property type="term" value="C:plasma membrane"/>
    <property type="evidence" value="ECO:0007669"/>
    <property type="project" value="TreeGrafter"/>
</dbReference>
<dbReference type="EMBL" id="AJWZ01010293">
    <property type="protein sequence ID" value="EKC48885.1"/>
    <property type="molecule type" value="Genomic_DNA"/>
</dbReference>
<evidence type="ECO:0000313" key="2">
    <source>
        <dbReference type="EMBL" id="EKC48885.1"/>
    </source>
</evidence>
<proteinExistence type="predicted"/>
<dbReference type="PANTHER" id="PTHR11328:SF24">
    <property type="entry name" value="MAJOR FACILITATOR SUPERFAMILY (MFS) PROFILE DOMAIN-CONTAINING PROTEIN"/>
    <property type="match status" value="1"/>
</dbReference>
<reference evidence="2" key="1">
    <citation type="journal article" date="2013" name="Environ. Microbiol.">
        <title>Microbiota from the distal guts of lean and obese adolescents exhibit partial functional redundancy besides clear differences in community structure.</title>
        <authorList>
            <person name="Ferrer M."/>
            <person name="Ruiz A."/>
            <person name="Lanza F."/>
            <person name="Haange S.B."/>
            <person name="Oberbach A."/>
            <person name="Till H."/>
            <person name="Bargiela R."/>
            <person name="Campoy C."/>
            <person name="Segura M.T."/>
            <person name="Richter M."/>
            <person name="von Bergen M."/>
            <person name="Seifert J."/>
            <person name="Suarez A."/>
        </authorList>
    </citation>
    <scope>NUCLEOTIDE SEQUENCE</scope>
</reference>